<dbReference type="eggNOG" id="ENOG502ZJMN">
    <property type="taxonomic scope" value="Bacteria"/>
</dbReference>
<accession>F4QHG2</accession>
<name>F4QHG2_9CAUL</name>
<evidence type="ECO:0000313" key="1">
    <source>
        <dbReference type="EMBL" id="EGF92699.1"/>
    </source>
</evidence>
<proteinExistence type="predicted"/>
<dbReference type="Proteomes" id="UP000006512">
    <property type="component" value="Unassembled WGS sequence"/>
</dbReference>
<sequence length="139" mass="15799">MRSVIVHLIETTEAEVSAFLETRYPTQAGPPWVALSNNEQCLYINFYTHLLEEAGPDELSELERRLGLMPSISVIADISGRHSGDLEVEAFITVMLTKFSGVAGDDYTARFWTLDEIISAGDVQNGQRFFDYRWRSRLH</sequence>
<dbReference type="AlphaFoldDB" id="F4QHG2"/>
<dbReference type="EMBL" id="GL883077">
    <property type="protein sequence ID" value="EGF92699.1"/>
    <property type="molecule type" value="Genomic_DNA"/>
</dbReference>
<gene>
    <name evidence="1" type="ORF">ABI_11360</name>
</gene>
<dbReference type="RefSeq" id="WP_006271879.1">
    <property type="nucleotide sequence ID" value="NZ_GL883077.1"/>
</dbReference>
<organism evidence="1 2">
    <name type="scientific">Asticcacaulis biprosthecium C19</name>
    <dbReference type="NCBI Taxonomy" id="715226"/>
    <lineage>
        <taxon>Bacteria</taxon>
        <taxon>Pseudomonadati</taxon>
        <taxon>Pseudomonadota</taxon>
        <taxon>Alphaproteobacteria</taxon>
        <taxon>Caulobacterales</taxon>
        <taxon>Caulobacteraceae</taxon>
        <taxon>Asticcacaulis</taxon>
    </lineage>
</organism>
<keyword evidence="2" id="KW-1185">Reference proteome</keyword>
<evidence type="ECO:0000313" key="2">
    <source>
        <dbReference type="Proteomes" id="UP000006512"/>
    </source>
</evidence>
<dbReference type="OrthoDB" id="3078509at2"/>
<protein>
    <submittedName>
        <fullName evidence="1">Uncharacterized protein</fullName>
    </submittedName>
</protein>
<dbReference type="STRING" id="715226.ABI_11360"/>
<reference evidence="2" key="1">
    <citation type="submission" date="2011-03" db="EMBL/GenBank/DDBJ databases">
        <title>Draft genome sequence of Brevundimonas diminuta.</title>
        <authorList>
            <person name="Brown P.J.B."/>
            <person name="Buechlein A."/>
            <person name="Hemmerich C."/>
            <person name="Brun Y.V."/>
        </authorList>
    </citation>
    <scope>NUCLEOTIDE SEQUENCE [LARGE SCALE GENOMIC DNA]</scope>
    <source>
        <strain evidence="2">C19</strain>
    </source>
</reference>
<dbReference type="HOGENOM" id="CLU_1675426_0_0_5"/>